<reference evidence="8 9" key="2">
    <citation type="journal article" date="2017" name="Nature">
        <title>The Apostasia genome and the evolution of orchids.</title>
        <authorList>
            <person name="Zhang G.Q."/>
            <person name="Liu K.W."/>
            <person name="Li Z."/>
            <person name="Lohaus R."/>
            <person name="Hsiao Y.Y."/>
            <person name="Niu S.C."/>
            <person name="Wang J.Y."/>
            <person name="Lin Y.C."/>
            <person name="Xu Q."/>
            <person name="Chen L.J."/>
            <person name="Yoshida K."/>
            <person name="Fujiwara S."/>
            <person name="Wang Z.W."/>
            <person name="Zhang Y.Q."/>
            <person name="Mitsuda N."/>
            <person name="Wang M."/>
            <person name="Liu G.H."/>
            <person name="Pecoraro L."/>
            <person name="Huang H.X."/>
            <person name="Xiao X.J."/>
            <person name="Lin M."/>
            <person name="Wu X.Y."/>
            <person name="Wu W.L."/>
            <person name="Chen Y.Y."/>
            <person name="Chang S.B."/>
            <person name="Sakamoto S."/>
            <person name="Ohme-Takagi M."/>
            <person name="Yagi M."/>
            <person name="Zeng S.J."/>
            <person name="Shen C.Y."/>
            <person name="Yeh C.M."/>
            <person name="Luo Y.B."/>
            <person name="Tsai W.C."/>
            <person name="Van de Peer Y."/>
            <person name="Liu Z.J."/>
        </authorList>
    </citation>
    <scope>NUCLEOTIDE SEQUENCE [LARGE SCALE GENOMIC DNA]</scope>
    <source>
        <tissue evidence="8">The whole plant</tissue>
    </source>
</reference>
<proteinExistence type="inferred from homology"/>
<evidence type="ECO:0000256" key="6">
    <source>
        <dbReference type="SAM" id="SignalP"/>
    </source>
</evidence>
<accession>A0A2I0WZ52</accession>
<evidence type="ECO:0000256" key="5">
    <source>
        <dbReference type="ARBA" id="ARBA00038515"/>
    </source>
</evidence>
<dbReference type="PROSITE" id="PS51473">
    <property type="entry name" value="GNK2"/>
    <property type="match status" value="2"/>
</dbReference>
<dbReference type="CDD" id="cd23509">
    <property type="entry name" value="Gnk2-like"/>
    <property type="match status" value="2"/>
</dbReference>
<dbReference type="AlphaFoldDB" id="A0A2I0WZ52"/>
<dbReference type="Proteomes" id="UP000233837">
    <property type="component" value="Unassembled WGS sequence"/>
</dbReference>
<dbReference type="PANTHER" id="PTHR32411">
    <property type="entry name" value="CYSTEINE-RICH REPEAT SECRETORY PROTEIN 38-RELATED"/>
    <property type="match status" value="1"/>
</dbReference>
<feature type="domain" description="Gnk2-homologous" evidence="7">
    <location>
        <begin position="29"/>
        <end position="132"/>
    </location>
</feature>
<dbReference type="InterPro" id="IPR050581">
    <property type="entry name" value="CRR_secretory_protein"/>
</dbReference>
<feature type="chain" id="PRO_5014185051" evidence="6">
    <location>
        <begin position="29"/>
        <end position="264"/>
    </location>
</feature>
<keyword evidence="9" id="KW-1185">Reference proteome</keyword>
<evidence type="ECO:0000256" key="4">
    <source>
        <dbReference type="ARBA" id="ARBA00022737"/>
    </source>
</evidence>
<evidence type="ECO:0000256" key="1">
    <source>
        <dbReference type="ARBA" id="ARBA00004613"/>
    </source>
</evidence>
<name>A0A2I0WZ52_9ASPA</name>
<keyword evidence="3 6" id="KW-0732">Signal</keyword>
<dbReference type="GO" id="GO:0005576">
    <property type="term" value="C:extracellular region"/>
    <property type="evidence" value="ECO:0007669"/>
    <property type="project" value="UniProtKB-SubCell"/>
</dbReference>
<gene>
    <name evidence="8" type="primary">CRRSP55</name>
    <name evidence="8" type="ORF">MA16_Dca021463</name>
</gene>
<evidence type="ECO:0000313" key="9">
    <source>
        <dbReference type="Proteomes" id="UP000233837"/>
    </source>
</evidence>
<evidence type="ECO:0000259" key="7">
    <source>
        <dbReference type="PROSITE" id="PS51473"/>
    </source>
</evidence>
<protein>
    <submittedName>
        <fullName evidence="8">Cysteine-rich repeat secretory protein 55</fullName>
    </submittedName>
</protein>
<organism evidence="8 9">
    <name type="scientific">Dendrobium catenatum</name>
    <dbReference type="NCBI Taxonomy" id="906689"/>
    <lineage>
        <taxon>Eukaryota</taxon>
        <taxon>Viridiplantae</taxon>
        <taxon>Streptophyta</taxon>
        <taxon>Embryophyta</taxon>
        <taxon>Tracheophyta</taxon>
        <taxon>Spermatophyta</taxon>
        <taxon>Magnoliopsida</taxon>
        <taxon>Liliopsida</taxon>
        <taxon>Asparagales</taxon>
        <taxon>Orchidaceae</taxon>
        <taxon>Epidendroideae</taxon>
        <taxon>Malaxideae</taxon>
        <taxon>Dendrobiinae</taxon>
        <taxon>Dendrobium</taxon>
    </lineage>
</organism>
<keyword evidence="2" id="KW-0964">Secreted</keyword>
<feature type="signal peptide" evidence="6">
    <location>
        <begin position="1"/>
        <end position="28"/>
    </location>
</feature>
<dbReference type="EMBL" id="KZ502305">
    <property type="protein sequence ID" value="PKU80944.1"/>
    <property type="molecule type" value="Genomic_DNA"/>
</dbReference>
<sequence>MAMAAFSSHQLFFFRLFLALILPIATRGSESILYQQCEKNFTKNEKLQDNINNVLLDMVAQSSLQGYAISSYANNTCESVYGVTRCEPDMSVEECSACITGAAQKIRTSCPDSAESHIWYENCFLHYDTTNFIGKADKRYGSVWFSFYAAANPKAFEQALGELMGEVIAETVQGRKKFGYGENYANEIKLTVYGMAQCTRDLGERECNECLEEGLEIMTDLCREQVGCRFFGSSCAIRYEIYKFSSFTSTDDGAAAPAPSPSII</sequence>
<reference evidence="8 9" key="1">
    <citation type="journal article" date="2016" name="Sci. Rep.">
        <title>The Dendrobium catenatum Lindl. genome sequence provides insights into polysaccharide synthase, floral development and adaptive evolution.</title>
        <authorList>
            <person name="Zhang G.Q."/>
            <person name="Xu Q."/>
            <person name="Bian C."/>
            <person name="Tsai W.C."/>
            <person name="Yeh C.M."/>
            <person name="Liu K.W."/>
            <person name="Yoshida K."/>
            <person name="Zhang L.S."/>
            <person name="Chang S.B."/>
            <person name="Chen F."/>
            <person name="Shi Y."/>
            <person name="Su Y.Y."/>
            <person name="Zhang Y.Q."/>
            <person name="Chen L.J."/>
            <person name="Yin Y."/>
            <person name="Lin M."/>
            <person name="Huang H."/>
            <person name="Deng H."/>
            <person name="Wang Z.W."/>
            <person name="Zhu S.L."/>
            <person name="Zhao X."/>
            <person name="Deng C."/>
            <person name="Niu S.C."/>
            <person name="Huang J."/>
            <person name="Wang M."/>
            <person name="Liu G.H."/>
            <person name="Yang H.J."/>
            <person name="Xiao X.J."/>
            <person name="Hsiao Y.Y."/>
            <person name="Wu W.L."/>
            <person name="Chen Y.Y."/>
            <person name="Mitsuda N."/>
            <person name="Ohme-Takagi M."/>
            <person name="Luo Y.B."/>
            <person name="Van de Peer Y."/>
            <person name="Liu Z.J."/>
        </authorList>
    </citation>
    <scope>NUCLEOTIDE SEQUENCE [LARGE SCALE GENOMIC DNA]</scope>
    <source>
        <tissue evidence="8">The whole plant</tissue>
    </source>
</reference>
<keyword evidence="4" id="KW-0677">Repeat</keyword>
<evidence type="ECO:0000256" key="3">
    <source>
        <dbReference type="ARBA" id="ARBA00022729"/>
    </source>
</evidence>
<comment type="similarity">
    <text evidence="5">Belongs to the cysteine-rich repeat secretory protein family.</text>
</comment>
<evidence type="ECO:0000313" key="8">
    <source>
        <dbReference type="EMBL" id="PKU80944.1"/>
    </source>
</evidence>
<dbReference type="Gene3D" id="3.30.430.20">
    <property type="entry name" value="Gnk2 domain, C-X8-C-X2-C motif"/>
    <property type="match status" value="2"/>
</dbReference>
<dbReference type="PANTHER" id="PTHR32411:SF55">
    <property type="entry name" value="CYSTEINE-RICH REPEAT SECRETORY PROTEIN 55"/>
    <property type="match status" value="1"/>
</dbReference>
<dbReference type="InterPro" id="IPR002902">
    <property type="entry name" value="GNK2"/>
</dbReference>
<dbReference type="Pfam" id="PF01657">
    <property type="entry name" value="Stress-antifung"/>
    <property type="match status" value="2"/>
</dbReference>
<dbReference type="InterPro" id="IPR038408">
    <property type="entry name" value="GNK2_sf"/>
</dbReference>
<comment type="subcellular location">
    <subcellularLocation>
        <location evidence="1">Secreted</location>
    </subcellularLocation>
</comment>
<evidence type="ECO:0000256" key="2">
    <source>
        <dbReference type="ARBA" id="ARBA00022525"/>
    </source>
</evidence>
<feature type="domain" description="Gnk2-homologous" evidence="7">
    <location>
        <begin position="137"/>
        <end position="244"/>
    </location>
</feature>